<feature type="region of interest" description="Disordered" evidence="1">
    <location>
        <begin position="1"/>
        <end position="20"/>
    </location>
</feature>
<dbReference type="EMBL" id="JBEDUW010000290">
    <property type="protein sequence ID" value="KAK9901723.1"/>
    <property type="molecule type" value="Genomic_DNA"/>
</dbReference>
<evidence type="ECO:0000313" key="3">
    <source>
        <dbReference type="Proteomes" id="UP001457282"/>
    </source>
</evidence>
<dbReference type="AlphaFoldDB" id="A0AAW1VEB7"/>
<gene>
    <name evidence="2" type="ORF">M0R45_001995</name>
</gene>
<comment type="caution">
    <text evidence="2">The sequence shown here is derived from an EMBL/GenBank/DDBJ whole genome shotgun (WGS) entry which is preliminary data.</text>
</comment>
<dbReference type="Proteomes" id="UP001457282">
    <property type="component" value="Unassembled WGS sequence"/>
</dbReference>
<organism evidence="2 3">
    <name type="scientific">Rubus argutus</name>
    <name type="common">Southern blackberry</name>
    <dbReference type="NCBI Taxonomy" id="59490"/>
    <lineage>
        <taxon>Eukaryota</taxon>
        <taxon>Viridiplantae</taxon>
        <taxon>Streptophyta</taxon>
        <taxon>Embryophyta</taxon>
        <taxon>Tracheophyta</taxon>
        <taxon>Spermatophyta</taxon>
        <taxon>Magnoliopsida</taxon>
        <taxon>eudicotyledons</taxon>
        <taxon>Gunneridae</taxon>
        <taxon>Pentapetalae</taxon>
        <taxon>rosids</taxon>
        <taxon>fabids</taxon>
        <taxon>Rosales</taxon>
        <taxon>Rosaceae</taxon>
        <taxon>Rosoideae</taxon>
        <taxon>Rosoideae incertae sedis</taxon>
        <taxon>Rubus</taxon>
    </lineage>
</organism>
<evidence type="ECO:0000313" key="2">
    <source>
        <dbReference type="EMBL" id="KAK9901723.1"/>
    </source>
</evidence>
<keyword evidence="3" id="KW-1185">Reference proteome</keyword>
<protein>
    <submittedName>
        <fullName evidence="2">Uncharacterized protein</fullName>
    </submittedName>
</protein>
<proteinExistence type="predicted"/>
<name>A0AAW1VEB7_RUBAR</name>
<evidence type="ECO:0000256" key="1">
    <source>
        <dbReference type="SAM" id="MobiDB-lite"/>
    </source>
</evidence>
<feature type="compositionally biased region" description="Basic and acidic residues" evidence="1">
    <location>
        <begin position="1"/>
        <end position="15"/>
    </location>
</feature>
<sequence>MGWEWRMGDGGKGEQQDASGVEMVERARRGGADSRCVVVWAEGSGHGGSTGTESTGSMERFQRSELGSGLWWFCNGLSTVVDMVWTGQIAVGSPDWWRSLGENKRQRRRWSTARRGHGGLGLWISGMTAGDDGRGFTAWNLKQRRLWVDAGWMK</sequence>
<accession>A0AAW1VEB7</accession>
<reference evidence="2 3" key="1">
    <citation type="journal article" date="2023" name="G3 (Bethesda)">
        <title>A chromosome-length genome assembly and annotation of blackberry (Rubus argutus, cv. 'Hillquist').</title>
        <authorList>
            <person name="Bruna T."/>
            <person name="Aryal R."/>
            <person name="Dudchenko O."/>
            <person name="Sargent D.J."/>
            <person name="Mead D."/>
            <person name="Buti M."/>
            <person name="Cavallini A."/>
            <person name="Hytonen T."/>
            <person name="Andres J."/>
            <person name="Pham M."/>
            <person name="Weisz D."/>
            <person name="Mascagni F."/>
            <person name="Usai G."/>
            <person name="Natali L."/>
            <person name="Bassil N."/>
            <person name="Fernandez G.E."/>
            <person name="Lomsadze A."/>
            <person name="Armour M."/>
            <person name="Olukolu B."/>
            <person name="Poorten T."/>
            <person name="Britton C."/>
            <person name="Davik J."/>
            <person name="Ashrafi H."/>
            <person name="Aiden E.L."/>
            <person name="Borodovsky M."/>
            <person name="Worthington M."/>
        </authorList>
    </citation>
    <scope>NUCLEOTIDE SEQUENCE [LARGE SCALE GENOMIC DNA]</scope>
    <source>
        <strain evidence="2">PI 553951</strain>
    </source>
</reference>